<accession>A0ACB6RGX6</accession>
<dbReference type="EMBL" id="MU003492">
    <property type="protein sequence ID" value="KAF2478382.1"/>
    <property type="molecule type" value="Genomic_DNA"/>
</dbReference>
<evidence type="ECO:0000313" key="2">
    <source>
        <dbReference type="Proteomes" id="UP000799755"/>
    </source>
</evidence>
<organism evidence="1 2">
    <name type="scientific">Lindgomyces ingoldianus</name>
    <dbReference type="NCBI Taxonomy" id="673940"/>
    <lineage>
        <taxon>Eukaryota</taxon>
        <taxon>Fungi</taxon>
        <taxon>Dikarya</taxon>
        <taxon>Ascomycota</taxon>
        <taxon>Pezizomycotina</taxon>
        <taxon>Dothideomycetes</taxon>
        <taxon>Pleosporomycetidae</taxon>
        <taxon>Pleosporales</taxon>
        <taxon>Lindgomycetaceae</taxon>
        <taxon>Lindgomyces</taxon>
    </lineage>
</organism>
<gene>
    <name evidence="1" type="ORF">BDR25DRAFT_338940</name>
</gene>
<name>A0ACB6RGX6_9PLEO</name>
<keyword evidence="2" id="KW-1185">Reference proteome</keyword>
<proteinExistence type="predicted"/>
<evidence type="ECO:0000313" key="1">
    <source>
        <dbReference type="EMBL" id="KAF2478382.1"/>
    </source>
</evidence>
<protein>
    <submittedName>
        <fullName evidence="1">Uncharacterized protein</fullName>
    </submittedName>
</protein>
<comment type="caution">
    <text evidence="1">The sequence shown here is derived from an EMBL/GenBank/DDBJ whole genome shotgun (WGS) entry which is preliminary data.</text>
</comment>
<reference evidence="1" key="1">
    <citation type="journal article" date="2020" name="Stud. Mycol.">
        <title>101 Dothideomycetes genomes: a test case for predicting lifestyles and emergence of pathogens.</title>
        <authorList>
            <person name="Haridas S."/>
            <person name="Albert R."/>
            <person name="Binder M."/>
            <person name="Bloem J."/>
            <person name="Labutti K."/>
            <person name="Salamov A."/>
            <person name="Andreopoulos B."/>
            <person name="Baker S."/>
            <person name="Barry K."/>
            <person name="Bills G."/>
            <person name="Bluhm B."/>
            <person name="Cannon C."/>
            <person name="Castanera R."/>
            <person name="Culley D."/>
            <person name="Daum C."/>
            <person name="Ezra D."/>
            <person name="Gonzalez J."/>
            <person name="Henrissat B."/>
            <person name="Kuo A."/>
            <person name="Liang C."/>
            <person name="Lipzen A."/>
            <person name="Lutzoni F."/>
            <person name="Magnuson J."/>
            <person name="Mondo S."/>
            <person name="Nolan M."/>
            <person name="Ohm R."/>
            <person name="Pangilinan J."/>
            <person name="Park H.-J."/>
            <person name="Ramirez L."/>
            <person name="Alfaro M."/>
            <person name="Sun H."/>
            <person name="Tritt A."/>
            <person name="Yoshinaga Y."/>
            <person name="Zwiers L.-H."/>
            <person name="Turgeon B."/>
            <person name="Goodwin S."/>
            <person name="Spatafora J."/>
            <person name="Crous P."/>
            <person name="Grigoriev I."/>
        </authorList>
    </citation>
    <scope>NUCLEOTIDE SEQUENCE</scope>
    <source>
        <strain evidence="1">ATCC 200398</strain>
    </source>
</reference>
<sequence length="406" mass="45817">MASYSENGSTLSAISLRFALELGMSNAVDRLVCKSTQRARTSEETGAEERELYRIARVWFGVCNLEMFFSLDGGKLPGITLDTSPRRVRALLNHPEKTLVDIRLLSQVELNIIRTNAYIDMANQRSSPIVPNSESILRSTVRTTNLELALWLDEWTGIISNDPLPYEKSLALLNLHIQYEWALITLHLKALSDSGVENLAIMNDFQRDMVCTAKDAAVRHLKNLLRASSSPSSPIISPNDNTPDQAQPDRPSAYLTTFKWTMDYVWAKCAYSVLLVLKLALLLREPPSDLMLLLRDAHKVLEELKKITVGHISYFQILQTSIEKCENALKEYMSAQQPNAIPNELGNDDLLEDGAAIGVEDHRSAESDFQGYAPSEFVFEWDFPGLNLRHMPLSWQDLFIDLDNVF</sequence>
<dbReference type="Proteomes" id="UP000799755">
    <property type="component" value="Unassembled WGS sequence"/>
</dbReference>